<comment type="caution">
    <text evidence="1">The sequence shown here is derived from an EMBL/GenBank/DDBJ whole genome shotgun (WGS) entry which is preliminary data.</text>
</comment>
<evidence type="ECO:0000313" key="2">
    <source>
        <dbReference type="Proteomes" id="UP000186817"/>
    </source>
</evidence>
<sequence>MAHTFTKHGQVLTIVSRHGAWSGGSALGVVLQIAGVICKASAATLAQYYNWRPETVLSLALDFRGLTPSFLDPRHLSKGGGTPACTQSIGDSTNLCLRHAGMPARMSMLTPFSLHWQKTLEIFTE</sequence>
<dbReference type="AlphaFoldDB" id="A0A1Q9D5H2"/>
<accession>A0A1Q9D5H2</accession>
<gene>
    <name evidence="1" type="ORF">AK812_SmicGene28004</name>
</gene>
<proteinExistence type="predicted"/>
<protein>
    <submittedName>
        <fullName evidence="1">Uncharacterized protein</fullName>
    </submittedName>
</protein>
<dbReference type="Proteomes" id="UP000186817">
    <property type="component" value="Unassembled WGS sequence"/>
</dbReference>
<evidence type="ECO:0000313" key="1">
    <source>
        <dbReference type="EMBL" id="OLP90420.1"/>
    </source>
</evidence>
<keyword evidence="2" id="KW-1185">Reference proteome</keyword>
<organism evidence="1 2">
    <name type="scientific">Symbiodinium microadriaticum</name>
    <name type="common">Dinoflagellate</name>
    <name type="synonym">Zooxanthella microadriatica</name>
    <dbReference type="NCBI Taxonomy" id="2951"/>
    <lineage>
        <taxon>Eukaryota</taxon>
        <taxon>Sar</taxon>
        <taxon>Alveolata</taxon>
        <taxon>Dinophyceae</taxon>
        <taxon>Suessiales</taxon>
        <taxon>Symbiodiniaceae</taxon>
        <taxon>Symbiodinium</taxon>
    </lineage>
</organism>
<dbReference type="OrthoDB" id="10554373at2759"/>
<reference evidence="1 2" key="1">
    <citation type="submission" date="2016-02" db="EMBL/GenBank/DDBJ databases">
        <title>Genome analysis of coral dinoflagellate symbionts highlights evolutionary adaptations to a symbiotic lifestyle.</title>
        <authorList>
            <person name="Aranda M."/>
            <person name="Li Y."/>
            <person name="Liew Y.J."/>
            <person name="Baumgarten S."/>
            <person name="Simakov O."/>
            <person name="Wilson M."/>
            <person name="Piel J."/>
            <person name="Ashoor H."/>
            <person name="Bougouffa S."/>
            <person name="Bajic V.B."/>
            <person name="Ryu T."/>
            <person name="Ravasi T."/>
            <person name="Bayer T."/>
            <person name="Micklem G."/>
            <person name="Kim H."/>
            <person name="Bhak J."/>
            <person name="Lajeunesse T.C."/>
            <person name="Voolstra C.R."/>
        </authorList>
    </citation>
    <scope>NUCLEOTIDE SEQUENCE [LARGE SCALE GENOMIC DNA]</scope>
    <source>
        <strain evidence="1 2">CCMP2467</strain>
    </source>
</reference>
<dbReference type="EMBL" id="LSRX01000712">
    <property type="protein sequence ID" value="OLP90420.1"/>
    <property type="molecule type" value="Genomic_DNA"/>
</dbReference>
<name>A0A1Q9D5H2_SYMMI</name>